<evidence type="ECO:0000313" key="2">
    <source>
        <dbReference type="Proteomes" id="UP000642809"/>
    </source>
</evidence>
<evidence type="ECO:0000313" key="1">
    <source>
        <dbReference type="EMBL" id="GHB52051.1"/>
    </source>
</evidence>
<keyword evidence="2" id="KW-1185">Reference proteome</keyword>
<reference evidence="1" key="2">
    <citation type="submission" date="2020-09" db="EMBL/GenBank/DDBJ databases">
        <authorList>
            <person name="Sun Q."/>
            <person name="Kim S."/>
        </authorList>
    </citation>
    <scope>NUCLEOTIDE SEQUENCE</scope>
    <source>
        <strain evidence="1">KCTC 23224</strain>
    </source>
</reference>
<dbReference type="Pfam" id="PF08713">
    <property type="entry name" value="DNA_alkylation"/>
    <property type="match status" value="1"/>
</dbReference>
<dbReference type="Proteomes" id="UP000642809">
    <property type="component" value="Unassembled WGS sequence"/>
</dbReference>
<dbReference type="AlphaFoldDB" id="A0A8J3D0E8"/>
<gene>
    <name evidence="1" type="ORF">GCM10008106_35990</name>
</gene>
<dbReference type="RefSeq" id="WP_189586234.1">
    <property type="nucleotide sequence ID" value="NZ_BMYF01000029.1"/>
</dbReference>
<dbReference type="PANTHER" id="PTHR34070:SF1">
    <property type="entry name" value="DNA ALKYLATION REPAIR PROTEIN"/>
    <property type="match status" value="1"/>
</dbReference>
<dbReference type="InterPro" id="IPR014825">
    <property type="entry name" value="DNA_alkylation"/>
</dbReference>
<dbReference type="CDD" id="cd06561">
    <property type="entry name" value="AlkD_like"/>
    <property type="match status" value="1"/>
</dbReference>
<dbReference type="PANTHER" id="PTHR34070">
    <property type="entry name" value="ARMADILLO-TYPE FOLD"/>
    <property type="match status" value="1"/>
</dbReference>
<dbReference type="Gene3D" id="1.25.10.90">
    <property type="match status" value="1"/>
</dbReference>
<organism evidence="1 2">
    <name type="scientific">Mongoliitalea lutea</name>
    <dbReference type="NCBI Taxonomy" id="849756"/>
    <lineage>
        <taxon>Bacteria</taxon>
        <taxon>Pseudomonadati</taxon>
        <taxon>Bacteroidota</taxon>
        <taxon>Cytophagia</taxon>
        <taxon>Cytophagales</taxon>
        <taxon>Cyclobacteriaceae</taxon>
        <taxon>Mongoliitalea</taxon>
    </lineage>
</organism>
<name>A0A8J3D0E8_9BACT</name>
<comment type="caution">
    <text evidence="1">The sequence shown here is derived from an EMBL/GenBank/DDBJ whole genome shotgun (WGS) entry which is preliminary data.</text>
</comment>
<dbReference type="EMBL" id="BMYF01000029">
    <property type="protein sequence ID" value="GHB52051.1"/>
    <property type="molecule type" value="Genomic_DNA"/>
</dbReference>
<sequence>MKPSQTIIQALAALRDEEKAIFLQRFFKTGPGQYAEGDVFWGIVLPEQRKVVKQFWKACGAEDIAELLNHPAHEVRMTGALILVQKTQKSSSEDEIEQWAQVYLDNKAGINNWDLVDNSAHHVLGRWLYKKSDRSILQTLSESLSLWDNRISILTTFYFLKKGDFEDTFYLSKKMLHHPHDLMHKAIGWMIREVGKRDCEAAYSFLAKHYSTMPRTMLRYAIERFDEPLRKDFLEGRV</sequence>
<evidence type="ECO:0008006" key="3">
    <source>
        <dbReference type="Google" id="ProtNLM"/>
    </source>
</evidence>
<dbReference type="InterPro" id="IPR016024">
    <property type="entry name" value="ARM-type_fold"/>
</dbReference>
<protein>
    <recommendedName>
        <fullName evidence="3">3-methyladenine DNA glycosylase AlkD</fullName>
    </recommendedName>
</protein>
<proteinExistence type="predicted"/>
<dbReference type="SUPFAM" id="SSF48371">
    <property type="entry name" value="ARM repeat"/>
    <property type="match status" value="1"/>
</dbReference>
<reference evidence="1" key="1">
    <citation type="journal article" date="2014" name="Int. J. Syst. Evol. Microbiol.">
        <title>Complete genome sequence of Corynebacterium casei LMG S-19264T (=DSM 44701T), isolated from a smear-ripened cheese.</title>
        <authorList>
            <consortium name="US DOE Joint Genome Institute (JGI-PGF)"/>
            <person name="Walter F."/>
            <person name="Albersmeier A."/>
            <person name="Kalinowski J."/>
            <person name="Ruckert C."/>
        </authorList>
    </citation>
    <scope>NUCLEOTIDE SEQUENCE</scope>
    <source>
        <strain evidence="1">KCTC 23224</strain>
    </source>
</reference>
<accession>A0A8J3D0E8</accession>